<accession>A0A100WHG7</accession>
<reference evidence="3" key="2">
    <citation type="submission" date="2016-02" db="EMBL/GenBank/DDBJ databases">
        <title>Draft genome sequence of five rapidly growing Mycobacterium species.</title>
        <authorList>
            <person name="Katahira K."/>
            <person name="Gotou Y."/>
            <person name="Iida K."/>
            <person name="Ogura Y."/>
            <person name="Hayashi T."/>
        </authorList>
    </citation>
    <scope>NUCLEOTIDE SEQUENCE [LARGE SCALE GENOMIC DNA]</scope>
    <source>
        <strain evidence="3">JCM15298</strain>
    </source>
</reference>
<dbReference type="InterPro" id="IPR014995">
    <property type="entry name" value="DUF1844"/>
</dbReference>
<evidence type="ECO:0000313" key="3">
    <source>
        <dbReference type="Proteomes" id="UP000069443"/>
    </source>
</evidence>
<dbReference type="Proteomes" id="UP000069443">
    <property type="component" value="Unassembled WGS sequence"/>
</dbReference>
<keyword evidence="3" id="KW-1185">Reference proteome</keyword>
<protein>
    <submittedName>
        <fullName evidence="2">RecA/RadA</fullName>
    </submittedName>
</protein>
<dbReference type="EMBL" id="BCSY01000079">
    <property type="protein sequence ID" value="GAS98098.1"/>
    <property type="molecule type" value="Genomic_DNA"/>
</dbReference>
<dbReference type="Pfam" id="PF08899">
    <property type="entry name" value="DUF1844"/>
    <property type="match status" value="1"/>
</dbReference>
<gene>
    <name evidence="2" type="primary">recA</name>
    <name evidence="2" type="ORF">RMCC_5063</name>
</gene>
<dbReference type="AlphaFoldDB" id="A0A100WHG7"/>
<feature type="region of interest" description="Disordered" evidence="1">
    <location>
        <begin position="154"/>
        <end position="174"/>
    </location>
</feature>
<reference evidence="3" key="1">
    <citation type="journal article" date="2016" name="Genome Announc.">
        <title>Draft Genome Sequences of Five Rapidly Growing Mycobacterium Species, M. thermoresistibile, M. fortuitum subsp. acetamidolyticum, M. canariasense, M. brisbanense, and M. novocastrense.</title>
        <authorList>
            <person name="Katahira K."/>
            <person name="Ogura Y."/>
            <person name="Gotoh Y."/>
            <person name="Hayashi T."/>
        </authorList>
    </citation>
    <scope>NUCLEOTIDE SEQUENCE [LARGE SCALE GENOMIC DNA]</scope>
    <source>
        <strain evidence="3">JCM15298</strain>
    </source>
</reference>
<evidence type="ECO:0000256" key="1">
    <source>
        <dbReference type="SAM" id="MobiDB-lite"/>
    </source>
</evidence>
<evidence type="ECO:0000313" key="2">
    <source>
        <dbReference type="EMBL" id="GAS98098.1"/>
    </source>
</evidence>
<comment type="caution">
    <text evidence="2">The sequence shown here is derived from an EMBL/GenBank/DDBJ whole genome shotgun (WGS) entry which is preliminary data.</text>
</comment>
<sequence length="174" mass="18235">MPTDHGFRRLRCAQNRTSADACDRTAGPVWSAVGAGLHLLSLAFAGTVDHASLSGMTDDQKTPAAADPQVRELAEIPAVEVITRSAVMLMSAAAEKLGLASEDPDESPHRDLDEARRLITALAGLVTASAEFLGLHAGPLRDGLKGLQLAFREASAAPEEPGKGPGEKYTGPVW</sequence>
<dbReference type="STRING" id="228230.RMCC_5063"/>
<proteinExistence type="predicted"/>
<name>A0A100WHG7_MYCCR</name>
<organism evidence="2 3">
    <name type="scientific">Mycolicibacterium canariasense</name>
    <name type="common">Mycobacterium canariasense</name>
    <dbReference type="NCBI Taxonomy" id="228230"/>
    <lineage>
        <taxon>Bacteria</taxon>
        <taxon>Bacillati</taxon>
        <taxon>Actinomycetota</taxon>
        <taxon>Actinomycetes</taxon>
        <taxon>Mycobacteriales</taxon>
        <taxon>Mycobacteriaceae</taxon>
        <taxon>Mycolicibacterium</taxon>
    </lineage>
</organism>